<name>A0A0M2H0F5_MICTR</name>
<dbReference type="Proteomes" id="UP000034098">
    <property type="component" value="Unassembled WGS sequence"/>
</dbReference>
<accession>A0A0M2H0F5</accession>
<sequence length="194" mass="20892">MRQTASVRSPFLYFADERLSRAELTAACLDGDLVALGDAYIPADAVETAALRAGSLAETLGDTLAATHLSAAWVHGGLPLPPSRHTLQRAVPRRLHVRPDRRVVYRDLQVPGEDLQLIGGVLVTTPERTLADLARVGDDEHTEAARLLAEIDTDAAYRAIARLEAGALPHKRAALACLRAIVAEGQDDVTRYTS</sequence>
<evidence type="ECO:0000313" key="2">
    <source>
        <dbReference type="Proteomes" id="UP000034098"/>
    </source>
</evidence>
<dbReference type="PATRIC" id="fig|69370.6.peg.3973"/>
<dbReference type="AlphaFoldDB" id="A0A0M2H0F5"/>
<dbReference type="EMBL" id="JYJA01000041">
    <property type="protein sequence ID" value="KJL39707.1"/>
    <property type="molecule type" value="Genomic_DNA"/>
</dbReference>
<organism evidence="1 2">
    <name type="scientific">Microbacterium trichothecenolyticum</name>
    <name type="common">Aureobacterium trichothecenolyticum</name>
    <dbReference type="NCBI Taxonomy" id="69370"/>
    <lineage>
        <taxon>Bacteria</taxon>
        <taxon>Bacillati</taxon>
        <taxon>Actinomycetota</taxon>
        <taxon>Actinomycetes</taxon>
        <taxon>Micrococcales</taxon>
        <taxon>Microbacteriaceae</taxon>
        <taxon>Microbacterium</taxon>
    </lineage>
</organism>
<reference evidence="1 2" key="1">
    <citation type="submission" date="2015-02" db="EMBL/GenBank/DDBJ databases">
        <title>Draft genome sequences of ten Microbacterium spp. with emphasis on heavy metal contaminated environments.</title>
        <authorList>
            <person name="Corretto E."/>
        </authorList>
    </citation>
    <scope>NUCLEOTIDE SEQUENCE [LARGE SCALE GENOMIC DNA]</scope>
    <source>
        <strain evidence="1 2">DSM 8608</strain>
    </source>
</reference>
<protein>
    <recommendedName>
        <fullName evidence="3">Transcriptional regulator with AbiEi antitoxin domain of type IV toxin-antitoxin system</fullName>
    </recommendedName>
</protein>
<proteinExistence type="predicted"/>
<gene>
    <name evidence="1" type="ORF">RS82_03908</name>
</gene>
<evidence type="ECO:0008006" key="3">
    <source>
        <dbReference type="Google" id="ProtNLM"/>
    </source>
</evidence>
<evidence type="ECO:0000313" key="1">
    <source>
        <dbReference type="EMBL" id="KJL39707.1"/>
    </source>
</evidence>
<keyword evidence="2" id="KW-1185">Reference proteome</keyword>
<comment type="caution">
    <text evidence="1">The sequence shown here is derived from an EMBL/GenBank/DDBJ whole genome shotgun (WGS) entry which is preliminary data.</text>
</comment>